<evidence type="ECO:0000313" key="2">
    <source>
        <dbReference type="WBParaSite" id="ES5_v2.g26198.t1"/>
    </source>
</evidence>
<protein>
    <submittedName>
        <fullName evidence="2">Uncharacterized protein</fullName>
    </submittedName>
</protein>
<reference evidence="2" key="1">
    <citation type="submission" date="2022-11" db="UniProtKB">
        <authorList>
            <consortium name="WormBaseParasite"/>
        </authorList>
    </citation>
    <scope>IDENTIFICATION</scope>
</reference>
<organism evidence="1 2">
    <name type="scientific">Panagrolaimus sp. ES5</name>
    <dbReference type="NCBI Taxonomy" id="591445"/>
    <lineage>
        <taxon>Eukaryota</taxon>
        <taxon>Metazoa</taxon>
        <taxon>Ecdysozoa</taxon>
        <taxon>Nematoda</taxon>
        <taxon>Chromadorea</taxon>
        <taxon>Rhabditida</taxon>
        <taxon>Tylenchina</taxon>
        <taxon>Panagrolaimomorpha</taxon>
        <taxon>Panagrolaimoidea</taxon>
        <taxon>Panagrolaimidae</taxon>
        <taxon>Panagrolaimus</taxon>
    </lineage>
</organism>
<proteinExistence type="predicted"/>
<sequence>MENILEDGREKTTQSSCSSEDEEIEGEGEEGGIIGIKNPNNIEYPPENSQQSRLFDYGEGEEGGLIGIKNPNNIEYPPENGQQSRLFDYGGHHQQQHPLELSTLPPQSSGIGGGGGYPVHSYFSYPFSGAPDFSDGYQHHGPPTFFGTPSLSYGIPYPNGIGQIPGVINENNLSSNSNSISQSHLHTVLF</sequence>
<dbReference type="WBParaSite" id="ES5_v2.g26198.t1">
    <property type="protein sequence ID" value="ES5_v2.g26198.t1"/>
    <property type="gene ID" value="ES5_v2.g26198"/>
</dbReference>
<evidence type="ECO:0000313" key="1">
    <source>
        <dbReference type="Proteomes" id="UP000887579"/>
    </source>
</evidence>
<name>A0AC34G9G6_9BILA</name>
<accession>A0AC34G9G6</accession>
<dbReference type="Proteomes" id="UP000887579">
    <property type="component" value="Unplaced"/>
</dbReference>